<feature type="chain" id="PRO_5013363299" evidence="11">
    <location>
        <begin position="24"/>
        <end position="348"/>
    </location>
</feature>
<reference evidence="13 14" key="1">
    <citation type="submission" date="2016-03" db="EMBL/GenBank/DDBJ databases">
        <title>Complete genome sequence of Shewanella psychrophila WP2, a deep sea bacterium isolated from west Pacific sediment.</title>
        <authorList>
            <person name="Xu G."/>
            <person name="Jian H."/>
        </authorList>
    </citation>
    <scope>NUCLEOTIDE SEQUENCE [LARGE SCALE GENOMIC DNA]</scope>
    <source>
        <strain evidence="13 14">WP2</strain>
    </source>
</reference>
<dbReference type="InterPro" id="IPR006664">
    <property type="entry name" value="OMP_bac"/>
</dbReference>
<dbReference type="Pfam" id="PF00691">
    <property type="entry name" value="OmpA"/>
    <property type="match status" value="1"/>
</dbReference>
<dbReference type="PRINTS" id="PR01021">
    <property type="entry name" value="OMPADOMAIN"/>
</dbReference>
<name>A0A1S6HUE4_9GAMM</name>
<dbReference type="EMBL" id="CP014782">
    <property type="protein sequence ID" value="AQS39109.1"/>
    <property type="molecule type" value="Genomic_DNA"/>
</dbReference>
<dbReference type="KEGG" id="spsw:Sps_03994"/>
<dbReference type="STRING" id="225848.Sps_03994"/>
<keyword evidence="6" id="KW-0406">Ion transport</keyword>
<dbReference type="PANTHER" id="PTHR30329">
    <property type="entry name" value="STATOR ELEMENT OF FLAGELLAR MOTOR COMPLEX"/>
    <property type="match status" value="1"/>
</dbReference>
<comment type="subcellular location">
    <subcellularLocation>
        <location evidence="1">Cell outer membrane</location>
        <topology evidence="1">Multi-pass membrane protein</topology>
    </subcellularLocation>
</comment>
<dbReference type="InterPro" id="IPR036737">
    <property type="entry name" value="OmpA-like_sf"/>
</dbReference>
<dbReference type="Proteomes" id="UP000189545">
    <property type="component" value="Chromosome"/>
</dbReference>
<feature type="signal peptide" evidence="11">
    <location>
        <begin position="1"/>
        <end position="23"/>
    </location>
</feature>
<evidence type="ECO:0000256" key="8">
    <source>
        <dbReference type="ARBA" id="ARBA00023136"/>
    </source>
</evidence>
<dbReference type="AlphaFoldDB" id="A0A1S6HUE4"/>
<sequence length="348" mass="37830">MQNFNKTLIGTLVIAAFSFGASAANVDNSWYIGAGIGQNNYQSVDATSHLQDDSDLAWNALVGYQLNKYFAIEAGWQNLGTDDDTHLWGGSTDGSEAIDVDGFTLGLVGTLPLDDKWFATGEIGAYQYHLAHEMGQGQYVSATDTAAYFGIGLGYNITDALAVSAKYRRFADVNETAWNTVDMDAQTIGLQLTYRFGIESEPAPQLITETKPVIEAKVEPKVEPKYQTKVEKEEVTILFGFDSSELSSTGKRKLDKIVRESKNSTDDSIVLVGQADNRGSASYNMKLSEQRVEAVANYLLDSGLEVGDLSKQAIGEEASGANKTQSRALERNVVVELTTKKQVLISSL</sequence>
<evidence type="ECO:0000256" key="4">
    <source>
        <dbReference type="ARBA" id="ARBA00022692"/>
    </source>
</evidence>
<dbReference type="InterPro" id="IPR011250">
    <property type="entry name" value="OMP/PagP_B-barrel"/>
</dbReference>
<evidence type="ECO:0000256" key="2">
    <source>
        <dbReference type="ARBA" id="ARBA00022448"/>
    </source>
</evidence>
<dbReference type="GO" id="GO:0006811">
    <property type="term" value="P:monoatomic ion transport"/>
    <property type="evidence" value="ECO:0007669"/>
    <property type="project" value="UniProtKB-KW"/>
</dbReference>
<dbReference type="Pfam" id="PF13505">
    <property type="entry name" value="OMP_b-brl"/>
    <property type="match status" value="1"/>
</dbReference>
<dbReference type="SUPFAM" id="SSF56925">
    <property type="entry name" value="OMPA-like"/>
    <property type="match status" value="1"/>
</dbReference>
<keyword evidence="4" id="KW-0812">Transmembrane</keyword>
<dbReference type="Gene3D" id="3.30.1330.60">
    <property type="entry name" value="OmpA-like domain"/>
    <property type="match status" value="1"/>
</dbReference>
<organism evidence="13 14">
    <name type="scientific">Shewanella psychrophila</name>
    <dbReference type="NCBI Taxonomy" id="225848"/>
    <lineage>
        <taxon>Bacteria</taxon>
        <taxon>Pseudomonadati</taxon>
        <taxon>Pseudomonadota</taxon>
        <taxon>Gammaproteobacteria</taxon>
        <taxon>Alteromonadales</taxon>
        <taxon>Shewanellaceae</taxon>
        <taxon>Shewanella</taxon>
    </lineage>
</organism>
<dbReference type="InterPro" id="IPR050330">
    <property type="entry name" value="Bact_OuterMem_StrucFunc"/>
</dbReference>
<keyword evidence="7" id="KW-0626">Porin</keyword>
<evidence type="ECO:0000313" key="13">
    <source>
        <dbReference type="EMBL" id="AQS39109.1"/>
    </source>
</evidence>
<evidence type="ECO:0000256" key="3">
    <source>
        <dbReference type="ARBA" id="ARBA00022452"/>
    </source>
</evidence>
<dbReference type="PANTHER" id="PTHR30329:SF21">
    <property type="entry name" value="LIPOPROTEIN YIAD-RELATED"/>
    <property type="match status" value="1"/>
</dbReference>
<keyword evidence="9" id="KW-0998">Cell outer membrane</keyword>
<accession>A0A1S6HUE4</accession>
<evidence type="ECO:0000256" key="10">
    <source>
        <dbReference type="PROSITE-ProRule" id="PRU00473"/>
    </source>
</evidence>
<dbReference type="GO" id="GO:0009279">
    <property type="term" value="C:cell outer membrane"/>
    <property type="evidence" value="ECO:0007669"/>
    <property type="project" value="UniProtKB-SubCell"/>
</dbReference>
<dbReference type="SUPFAM" id="SSF103088">
    <property type="entry name" value="OmpA-like"/>
    <property type="match status" value="1"/>
</dbReference>
<dbReference type="RefSeq" id="WP_077754066.1">
    <property type="nucleotide sequence ID" value="NZ_CP014782.1"/>
</dbReference>
<evidence type="ECO:0000313" key="14">
    <source>
        <dbReference type="Proteomes" id="UP000189545"/>
    </source>
</evidence>
<evidence type="ECO:0000256" key="7">
    <source>
        <dbReference type="ARBA" id="ARBA00023114"/>
    </source>
</evidence>
<keyword evidence="3" id="KW-1134">Transmembrane beta strand</keyword>
<feature type="domain" description="OmpA-like" evidence="12">
    <location>
        <begin position="226"/>
        <end position="343"/>
    </location>
</feature>
<evidence type="ECO:0000256" key="1">
    <source>
        <dbReference type="ARBA" id="ARBA00004571"/>
    </source>
</evidence>
<gene>
    <name evidence="13" type="ORF">Sps_03994</name>
</gene>
<proteinExistence type="predicted"/>
<evidence type="ECO:0000256" key="6">
    <source>
        <dbReference type="ARBA" id="ARBA00023065"/>
    </source>
</evidence>
<evidence type="ECO:0000256" key="9">
    <source>
        <dbReference type="ARBA" id="ARBA00023237"/>
    </source>
</evidence>
<keyword evidence="2" id="KW-0813">Transport</keyword>
<dbReference type="InterPro" id="IPR027385">
    <property type="entry name" value="Beta-barrel_OMP"/>
</dbReference>
<dbReference type="GO" id="GO:0015288">
    <property type="term" value="F:porin activity"/>
    <property type="evidence" value="ECO:0007669"/>
    <property type="project" value="UniProtKB-KW"/>
</dbReference>
<dbReference type="OrthoDB" id="9805832at2"/>
<dbReference type="GO" id="GO:0046930">
    <property type="term" value="C:pore complex"/>
    <property type="evidence" value="ECO:0007669"/>
    <property type="project" value="UniProtKB-KW"/>
</dbReference>
<dbReference type="PROSITE" id="PS51123">
    <property type="entry name" value="OMPA_2"/>
    <property type="match status" value="1"/>
</dbReference>
<dbReference type="Gene3D" id="2.40.160.20">
    <property type="match status" value="1"/>
</dbReference>
<keyword evidence="14" id="KW-1185">Reference proteome</keyword>
<keyword evidence="5 11" id="KW-0732">Signal</keyword>
<dbReference type="InterPro" id="IPR006665">
    <property type="entry name" value="OmpA-like"/>
</dbReference>
<evidence type="ECO:0000256" key="5">
    <source>
        <dbReference type="ARBA" id="ARBA00022729"/>
    </source>
</evidence>
<evidence type="ECO:0000256" key="11">
    <source>
        <dbReference type="SAM" id="SignalP"/>
    </source>
</evidence>
<protein>
    <submittedName>
        <fullName evidence="13">Outer membrane protein/peptidoglycan-associated (Lipo)protein</fullName>
    </submittedName>
</protein>
<keyword evidence="8 10" id="KW-0472">Membrane</keyword>
<dbReference type="CDD" id="cd07185">
    <property type="entry name" value="OmpA_C-like"/>
    <property type="match status" value="1"/>
</dbReference>
<evidence type="ECO:0000259" key="12">
    <source>
        <dbReference type="PROSITE" id="PS51123"/>
    </source>
</evidence>